<dbReference type="Pfam" id="PF07898">
    <property type="entry name" value="DUF1676"/>
    <property type="match status" value="1"/>
</dbReference>
<sequence>MNIRTFWLMVSMVYCISKCVTGCCDNEINTVANEGVEARLEKSNRIGVSTQSWQGSLTMYPTVATWTVQTSIPMSPKERATELDLDEDNYEGRGKKGGMKKKMKKYMMPLLIAYKLKFFTLIPVMIGGLILLTGATGLAGFFFALFAAVMGLKSGQHH</sequence>
<feature type="signal peptide" evidence="2">
    <location>
        <begin position="1"/>
        <end position="22"/>
    </location>
</feature>
<protein>
    <submittedName>
        <fullName evidence="3">Uncharacterized protein</fullName>
    </submittedName>
</protein>
<organism evidence="3 4">
    <name type="scientific">Ceutorhynchus assimilis</name>
    <name type="common">cabbage seed weevil</name>
    <dbReference type="NCBI Taxonomy" id="467358"/>
    <lineage>
        <taxon>Eukaryota</taxon>
        <taxon>Metazoa</taxon>
        <taxon>Ecdysozoa</taxon>
        <taxon>Arthropoda</taxon>
        <taxon>Hexapoda</taxon>
        <taxon>Insecta</taxon>
        <taxon>Pterygota</taxon>
        <taxon>Neoptera</taxon>
        <taxon>Endopterygota</taxon>
        <taxon>Coleoptera</taxon>
        <taxon>Polyphaga</taxon>
        <taxon>Cucujiformia</taxon>
        <taxon>Curculionidae</taxon>
        <taxon>Ceutorhynchinae</taxon>
        <taxon>Ceutorhynchus</taxon>
    </lineage>
</organism>
<dbReference type="OrthoDB" id="6776351at2759"/>
<name>A0A9N9MF79_9CUCU</name>
<dbReference type="GO" id="GO:0016020">
    <property type="term" value="C:membrane"/>
    <property type="evidence" value="ECO:0007669"/>
    <property type="project" value="TreeGrafter"/>
</dbReference>
<feature type="transmembrane region" description="Helical" evidence="1">
    <location>
        <begin position="132"/>
        <end position="152"/>
    </location>
</feature>
<keyword evidence="2" id="KW-0732">Signal</keyword>
<keyword evidence="1" id="KW-0812">Transmembrane</keyword>
<dbReference type="AlphaFoldDB" id="A0A9N9MF79"/>
<evidence type="ECO:0000313" key="3">
    <source>
        <dbReference type="EMBL" id="CAG9760726.1"/>
    </source>
</evidence>
<feature type="chain" id="PRO_5040111424" evidence="2">
    <location>
        <begin position="23"/>
        <end position="158"/>
    </location>
</feature>
<evidence type="ECO:0000256" key="2">
    <source>
        <dbReference type="SAM" id="SignalP"/>
    </source>
</evidence>
<evidence type="ECO:0000313" key="4">
    <source>
        <dbReference type="Proteomes" id="UP001152799"/>
    </source>
</evidence>
<keyword evidence="1" id="KW-0472">Membrane</keyword>
<evidence type="ECO:0000256" key="1">
    <source>
        <dbReference type="SAM" id="Phobius"/>
    </source>
</evidence>
<keyword evidence="4" id="KW-1185">Reference proteome</keyword>
<gene>
    <name evidence="3" type="ORF">CEUTPL_LOCUS1447</name>
</gene>
<dbReference type="PANTHER" id="PTHR21879">
    <property type="entry name" value="FI03362P-RELATED-RELATED"/>
    <property type="match status" value="1"/>
</dbReference>
<feature type="transmembrane region" description="Helical" evidence="1">
    <location>
        <begin position="106"/>
        <end position="126"/>
    </location>
</feature>
<dbReference type="InterPro" id="IPR012464">
    <property type="entry name" value="DUF1676"/>
</dbReference>
<dbReference type="Proteomes" id="UP001152799">
    <property type="component" value="Chromosome 1"/>
</dbReference>
<proteinExistence type="predicted"/>
<dbReference type="EMBL" id="OU892277">
    <property type="protein sequence ID" value="CAG9760726.1"/>
    <property type="molecule type" value="Genomic_DNA"/>
</dbReference>
<reference evidence="3" key="1">
    <citation type="submission" date="2022-01" db="EMBL/GenBank/DDBJ databases">
        <authorList>
            <person name="King R."/>
        </authorList>
    </citation>
    <scope>NUCLEOTIDE SEQUENCE</scope>
</reference>
<keyword evidence="1" id="KW-1133">Transmembrane helix</keyword>
<accession>A0A9N9MF79</accession>